<sequence>MNLTPRTNLRLENTKGIIGIGNSKSFVARDEMRGEERMWTTEFGGRGRIRSDQICIACLQGKAMRRTTKFQAVQKQSRSTGFMDPMLVTHNICLTIA</sequence>
<keyword evidence="2" id="KW-1185">Reference proteome</keyword>
<name>A0ABR2EUM8_9ROSI</name>
<evidence type="ECO:0000313" key="2">
    <source>
        <dbReference type="Proteomes" id="UP001472677"/>
    </source>
</evidence>
<protein>
    <submittedName>
        <fullName evidence="1">Uncharacterized protein</fullName>
    </submittedName>
</protein>
<accession>A0ABR2EUM8</accession>
<proteinExistence type="predicted"/>
<organism evidence="1 2">
    <name type="scientific">Hibiscus sabdariffa</name>
    <name type="common">roselle</name>
    <dbReference type="NCBI Taxonomy" id="183260"/>
    <lineage>
        <taxon>Eukaryota</taxon>
        <taxon>Viridiplantae</taxon>
        <taxon>Streptophyta</taxon>
        <taxon>Embryophyta</taxon>
        <taxon>Tracheophyta</taxon>
        <taxon>Spermatophyta</taxon>
        <taxon>Magnoliopsida</taxon>
        <taxon>eudicotyledons</taxon>
        <taxon>Gunneridae</taxon>
        <taxon>Pentapetalae</taxon>
        <taxon>rosids</taxon>
        <taxon>malvids</taxon>
        <taxon>Malvales</taxon>
        <taxon>Malvaceae</taxon>
        <taxon>Malvoideae</taxon>
        <taxon>Hibiscus</taxon>
    </lineage>
</organism>
<comment type="caution">
    <text evidence="1">The sequence shown here is derived from an EMBL/GenBank/DDBJ whole genome shotgun (WGS) entry which is preliminary data.</text>
</comment>
<gene>
    <name evidence="1" type="ORF">V6N12_059303</name>
</gene>
<evidence type="ECO:0000313" key="1">
    <source>
        <dbReference type="EMBL" id="KAK8565749.1"/>
    </source>
</evidence>
<dbReference type="Proteomes" id="UP001472677">
    <property type="component" value="Unassembled WGS sequence"/>
</dbReference>
<reference evidence="1 2" key="1">
    <citation type="journal article" date="2024" name="G3 (Bethesda)">
        <title>Genome assembly of Hibiscus sabdariffa L. provides insights into metabolisms of medicinal natural products.</title>
        <authorList>
            <person name="Kim T."/>
        </authorList>
    </citation>
    <scope>NUCLEOTIDE SEQUENCE [LARGE SCALE GENOMIC DNA]</scope>
    <source>
        <strain evidence="1">TK-2024</strain>
        <tissue evidence="1">Old leaves</tissue>
    </source>
</reference>
<dbReference type="EMBL" id="JBBPBM010000010">
    <property type="protein sequence ID" value="KAK8565749.1"/>
    <property type="molecule type" value="Genomic_DNA"/>
</dbReference>